<evidence type="ECO:0000256" key="2">
    <source>
        <dbReference type="PIRSR" id="PIRSR638964-3"/>
    </source>
</evidence>
<dbReference type="Pfam" id="PF14200">
    <property type="entry name" value="RicinB_lectin_2"/>
    <property type="match status" value="2"/>
</dbReference>
<dbReference type="Gene3D" id="2.80.10.50">
    <property type="match status" value="2"/>
</dbReference>
<feature type="domain" description="Ricin B lectin" evidence="5">
    <location>
        <begin position="476"/>
        <end position="527"/>
    </location>
</feature>
<evidence type="ECO:0000313" key="6">
    <source>
        <dbReference type="EMBL" id="MBF9069030.1"/>
    </source>
</evidence>
<evidence type="ECO:0000313" key="7">
    <source>
        <dbReference type="Proteomes" id="UP000657385"/>
    </source>
</evidence>
<name>A0A931B8W5_9ACTN</name>
<dbReference type="InterPro" id="IPR035992">
    <property type="entry name" value="Ricin_B-like_lectins"/>
</dbReference>
<dbReference type="SUPFAM" id="SSF50370">
    <property type="entry name" value="Ricin B-like lectins"/>
    <property type="match status" value="1"/>
</dbReference>
<keyword evidence="2" id="KW-1015">Disulfide bond</keyword>
<evidence type="ECO:0000259" key="5">
    <source>
        <dbReference type="Pfam" id="PF14200"/>
    </source>
</evidence>
<dbReference type="PANTHER" id="PTHR39447">
    <property type="entry name" value="ALPHA-L-ARABINOFURANOSIDASE B"/>
    <property type="match status" value="1"/>
</dbReference>
<dbReference type="CDD" id="cd00161">
    <property type="entry name" value="beta-trefoil_Ricin-like"/>
    <property type="match status" value="1"/>
</dbReference>
<dbReference type="InterPro" id="IPR015289">
    <property type="entry name" value="A-L-arabinofuranosidase_B_cat"/>
</dbReference>
<dbReference type="Pfam" id="PF09206">
    <property type="entry name" value="ArabFuran-catal"/>
    <property type="match status" value="1"/>
</dbReference>
<proteinExistence type="predicted"/>
<dbReference type="PROSITE" id="PS50231">
    <property type="entry name" value="RICIN_B_LECTIN"/>
    <property type="match status" value="1"/>
</dbReference>
<dbReference type="GO" id="GO:0019566">
    <property type="term" value="P:arabinose metabolic process"/>
    <property type="evidence" value="ECO:0007669"/>
    <property type="project" value="InterPro"/>
</dbReference>
<feature type="transmembrane region" description="Helical" evidence="3">
    <location>
        <begin position="39"/>
        <end position="59"/>
    </location>
</feature>
<organism evidence="6 7">
    <name type="scientific">Streptacidiphilus fuscans</name>
    <dbReference type="NCBI Taxonomy" id="2789292"/>
    <lineage>
        <taxon>Bacteria</taxon>
        <taxon>Bacillati</taxon>
        <taxon>Actinomycetota</taxon>
        <taxon>Actinomycetes</taxon>
        <taxon>Kitasatosporales</taxon>
        <taxon>Streptomycetaceae</taxon>
        <taxon>Streptacidiphilus</taxon>
    </lineage>
</organism>
<reference evidence="6" key="1">
    <citation type="submission" date="2020-11" db="EMBL/GenBank/DDBJ databases">
        <title>Isolation and identification of active actinomycetes.</title>
        <authorList>
            <person name="Yu B."/>
        </authorList>
    </citation>
    <scope>NUCLEOTIDE SEQUENCE</scope>
    <source>
        <strain evidence="6">NEAU-YB345</strain>
    </source>
</reference>
<feature type="domain" description="Ricin B lectin" evidence="5">
    <location>
        <begin position="390"/>
        <end position="469"/>
    </location>
</feature>
<dbReference type="Proteomes" id="UP000657385">
    <property type="component" value="Unassembled WGS sequence"/>
</dbReference>
<dbReference type="EMBL" id="JADPRT010000005">
    <property type="protein sequence ID" value="MBF9069030.1"/>
    <property type="molecule type" value="Genomic_DNA"/>
</dbReference>
<keyword evidence="3" id="KW-0472">Membrane</keyword>
<dbReference type="Gene3D" id="2.60.120.200">
    <property type="match status" value="1"/>
</dbReference>
<dbReference type="AlphaFoldDB" id="A0A931B8W5"/>
<keyword evidence="7" id="KW-1185">Reference proteome</keyword>
<comment type="caution">
    <text evidence="6">The sequence shown here is derived from an EMBL/GenBank/DDBJ whole genome shotgun (WGS) entry which is preliminary data.</text>
</comment>
<feature type="domain" description="Alpha-L-arabinofuranosidase B catalytic" evidence="4">
    <location>
        <begin position="73"/>
        <end position="382"/>
    </location>
</feature>
<feature type="active site" description="Proton donor" evidence="1">
    <location>
        <position position="345"/>
    </location>
</feature>
<dbReference type="InterPro" id="IPR038964">
    <property type="entry name" value="ABFB"/>
</dbReference>
<dbReference type="InterPro" id="IPR000772">
    <property type="entry name" value="Ricin_B_lectin"/>
</dbReference>
<evidence type="ECO:0000256" key="1">
    <source>
        <dbReference type="PIRSR" id="PIRSR638964-1"/>
    </source>
</evidence>
<feature type="disulfide bond" evidence="2">
    <location>
        <begin position="74"/>
        <end position="84"/>
    </location>
</feature>
<keyword evidence="3" id="KW-0812">Transmembrane</keyword>
<evidence type="ECO:0000256" key="3">
    <source>
        <dbReference type="SAM" id="Phobius"/>
    </source>
</evidence>
<sequence>MPIARAGLAAAVPPLRTSNGRQGGKTLSTGIRLPRITRLLWCVGTTVAFVLACVLGSYATAGAAQRATSTGLPCDTYAAGNTPCVAAHSTVRALYQTYQGPLYQVKRASDGATTDIGVLTTGGYADAAAQDAFCANTVCTITRIYDQSPGGNDLTVEGAGGNGAADQGAIANALPLTVAGHHVYGLDVQAGVGYRNDATKGVPTGSEPQGAYMVTSGTHVDGSCCFDYGNAETSNTDTGNGHMDAINFGTECWFAPCTGSGPWVQADLENGLFAGGNGSNPANKGNSSPFVTAMLKNNGTTTYAIKDADAQSGGLTTEYSGALPDLGGYTPMHQEGAIVLGTGGDDSNGSDGYFFEGVITAGYPSDAVDNAVQADIASVGYSQATQTFPASGTAYRLTNVNSGKVLDAVNCGTANGTSIDLWSNLSNSCQQWTFTRTTDGHYTVTNSHSGTVLDSVDCGIDNGTRVDLWSALGNVCQEWNVSAVGSHFTLSNVGNGMVLDAENCGTADGTVVRQWAQLDNTCQQWDIAP</sequence>
<evidence type="ECO:0000259" key="4">
    <source>
        <dbReference type="Pfam" id="PF09206"/>
    </source>
</evidence>
<dbReference type="InterPro" id="IPR013320">
    <property type="entry name" value="ConA-like_dom_sf"/>
</dbReference>
<feature type="disulfide bond" evidence="2">
    <location>
        <begin position="134"/>
        <end position="139"/>
    </location>
</feature>
<feature type="active site" description="Nucleophile" evidence="1">
    <location>
        <position position="269"/>
    </location>
</feature>
<feature type="disulfide bond" evidence="2">
    <location>
        <begin position="224"/>
        <end position="225"/>
    </location>
</feature>
<accession>A0A931B8W5</accession>
<keyword evidence="3" id="KW-1133">Transmembrane helix</keyword>
<dbReference type="GO" id="GO:0046556">
    <property type="term" value="F:alpha-L-arabinofuranosidase activity"/>
    <property type="evidence" value="ECO:0007669"/>
    <property type="project" value="InterPro"/>
</dbReference>
<gene>
    <name evidence="6" type="ORF">I2501_13470</name>
</gene>
<dbReference type="SUPFAM" id="SSF49899">
    <property type="entry name" value="Concanavalin A-like lectins/glucanases"/>
    <property type="match status" value="1"/>
</dbReference>
<dbReference type="GO" id="GO:0031221">
    <property type="term" value="P:arabinan metabolic process"/>
    <property type="evidence" value="ECO:0007669"/>
    <property type="project" value="InterPro"/>
</dbReference>
<protein>
    <submittedName>
        <fullName evidence="6">RICIN domain-containing protein</fullName>
    </submittedName>
</protein>
<dbReference type="GO" id="GO:0045490">
    <property type="term" value="P:pectin catabolic process"/>
    <property type="evidence" value="ECO:0007669"/>
    <property type="project" value="TreeGrafter"/>
</dbReference>
<dbReference type="PANTHER" id="PTHR39447:SF2">
    <property type="entry name" value="ALPHA-L-ARABINOFURANOSIDASE B"/>
    <property type="match status" value="1"/>
</dbReference>